<evidence type="ECO:0000313" key="1">
    <source>
        <dbReference type="EMBL" id="KAK9230070.1"/>
    </source>
</evidence>
<dbReference type="Proteomes" id="UP001428341">
    <property type="component" value="Unassembled WGS sequence"/>
</dbReference>
<comment type="caution">
    <text evidence="1">The sequence shown here is derived from an EMBL/GenBank/DDBJ whole genome shotgun (WGS) entry which is preliminary data.</text>
</comment>
<name>A0AAP0R0W3_9ROSI</name>
<protein>
    <submittedName>
        <fullName evidence="1">Uncharacterized protein</fullName>
    </submittedName>
</protein>
<dbReference type="AlphaFoldDB" id="A0AAP0R0W3"/>
<gene>
    <name evidence="1" type="ORF">WN944_023037</name>
</gene>
<accession>A0AAP0R0W3</accession>
<proteinExistence type="predicted"/>
<evidence type="ECO:0000313" key="2">
    <source>
        <dbReference type="Proteomes" id="UP001428341"/>
    </source>
</evidence>
<keyword evidence="2" id="KW-1185">Reference proteome</keyword>
<organism evidence="1 2">
    <name type="scientific">Citrus x changshan-huyou</name>
    <dbReference type="NCBI Taxonomy" id="2935761"/>
    <lineage>
        <taxon>Eukaryota</taxon>
        <taxon>Viridiplantae</taxon>
        <taxon>Streptophyta</taxon>
        <taxon>Embryophyta</taxon>
        <taxon>Tracheophyta</taxon>
        <taxon>Spermatophyta</taxon>
        <taxon>Magnoliopsida</taxon>
        <taxon>eudicotyledons</taxon>
        <taxon>Gunneridae</taxon>
        <taxon>Pentapetalae</taxon>
        <taxon>rosids</taxon>
        <taxon>malvids</taxon>
        <taxon>Sapindales</taxon>
        <taxon>Rutaceae</taxon>
        <taxon>Aurantioideae</taxon>
        <taxon>Citrus</taxon>
    </lineage>
</organism>
<reference evidence="1 2" key="1">
    <citation type="submission" date="2024-05" db="EMBL/GenBank/DDBJ databases">
        <title>Haplotype-resolved chromosome-level genome assembly of Huyou (Citrus changshanensis).</title>
        <authorList>
            <person name="Miao C."/>
            <person name="Chen W."/>
            <person name="Wu Y."/>
            <person name="Wang L."/>
            <person name="Zhao S."/>
            <person name="Grierson D."/>
            <person name="Xu C."/>
            <person name="Chen K."/>
        </authorList>
    </citation>
    <scope>NUCLEOTIDE SEQUENCE [LARGE SCALE GENOMIC DNA]</scope>
    <source>
        <strain evidence="1">01-14</strain>
        <tissue evidence="1">Leaf</tissue>
    </source>
</reference>
<sequence length="47" mass="4863">MSTACHIFTEQVMGLGAGSAGYKVASLGLPSADIDPTDPNTVFTFED</sequence>
<dbReference type="EMBL" id="JBCGBO010000001">
    <property type="protein sequence ID" value="KAK9230070.1"/>
    <property type="molecule type" value="Genomic_DNA"/>
</dbReference>